<reference evidence="12" key="3">
    <citation type="journal article" date="2014" name="Nature">
        <title>Elephant shark genome provides unique insights into gnathostome evolution.</title>
        <authorList>
            <consortium name="International Elephant Shark Genome Sequencing Consortium"/>
            <person name="Venkatesh B."/>
            <person name="Lee A.P."/>
            <person name="Ravi V."/>
            <person name="Maurya A.K."/>
            <person name="Lian M.M."/>
            <person name="Swann J.B."/>
            <person name="Ohta Y."/>
            <person name="Flajnik M.F."/>
            <person name="Sutoh Y."/>
            <person name="Kasahara M."/>
            <person name="Hoon S."/>
            <person name="Gangu V."/>
            <person name="Roy S.W."/>
            <person name="Irimia M."/>
            <person name="Korzh V."/>
            <person name="Kondrychyn I."/>
            <person name="Lim Z.W."/>
            <person name="Tay B.H."/>
            <person name="Tohari S."/>
            <person name="Kong K.W."/>
            <person name="Ho S."/>
            <person name="Lorente-Galdos B."/>
            <person name="Quilez J."/>
            <person name="Marques-Bonet T."/>
            <person name="Raney B.J."/>
            <person name="Ingham P.W."/>
            <person name="Tay A."/>
            <person name="Hillier L.W."/>
            <person name="Minx P."/>
            <person name="Boehm T."/>
            <person name="Wilson R.K."/>
            <person name="Brenner S."/>
            <person name="Warren W.C."/>
        </authorList>
    </citation>
    <scope>NUCLEOTIDE SEQUENCE [LARGE SCALE GENOMIC DNA]</scope>
</reference>
<evidence type="ECO:0000256" key="5">
    <source>
        <dbReference type="ARBA" id="ARBA00022999"/>
    </source>
</evidence>
<feature type="domain" description="Ras-associating" evidence="10">
    <location>
        <begin position="123"/>
        <end position="209"/>
    </location>
</feature>
<dbReference type="SUPFAM" id="SSF54236">
    <property type="entry name" value="Ubiquitin-like"/>
    <property type="match status" value="1"/>
</dbReference>
<dbReference type="InterPro" id="IPR000980">
    <property type="entry name" value="SH2"/>
</dbReference>
<dbReference type="CDD" id="cd01259">
    <property type="entry name" value="PH_APBB1IP"/>
    <property type="match status" value="1"/>
</dbReference>
<feature type="domain" description="SH2" evidence="8">
    <location>
        <begin position="459"/>
        <end position="555"/>
    </location>
</feature>
<dbReference type="SUPFAM" id="SSF50729">
    <property type="entry name" value="PH domain-like"/>
    <property type="match status" value="1"/>
</dbReference>
<evidence type="ECO:0000259" key="9">
    <source>
        <dbReference type="PROSITE" id="PS50003"/>
    </source>
</evidence>
<gene>
    <name evidence="11" type="primary">LOC103176364</name>
</gene>
<dbReference type="STRING" id="7868.ENSCMIP00000017025"/>
<dbReference type="SUPFAM" id="SSF55550">
    <property type="entry name" value="SH2 domain"/>
    <property type="match status" value="1"/>
</dbReference>
<evidence type="ECO:0000259" key="8">
    <source>
        <dbReference type="PROSITE" id="PS50001"/>
    </source>
</evidence>
<dbReference type="GO" id="GO:0005737">
    <property type="term" value="C:cytoplasm"/>
    <property type="evidence" value="ECO:0007669"/>
    <property type="project" value="UniProtKB-SubCell"/>
</dbReference>
<dbReference type="SMART" id="SM00233">
    <property type="entry name" value="PH"/>
    <property type="match status" value="1"/>
</dbReference>
<dbReference type="InterPro" id="IPR011993">
    <property type="entry name" value="PH-like_dom_sf"/>
</dbReference>
<evidence type="ECO:0000256" key="6">
    <source>
        <dbReference type="PROSITE-ProRule" id="PRU00191"/>
    </source>
</evidence>
<keyword evidence="12" id="KW-1185">Reference proteome</keyword>
<dbReference type="FunFam" id="3.10.20.90:FF:000133">
    <property type="entry name" value="growth factor receptor-bound protein 14 isoform X2"/>
    <property type="match status" value="1"/>
</dbReference>
<reference evidence="11" key="5">
    <citation type="submission" date="2025-09" db="UniProtKB">
        <authorList>
            <consortium name="Ensembl"/>
        </authorList>
    </citation>
    <scope>IDENTIFICATION</scope>
</reference>
<dbReference type="GO" id="GO:0008286">
    <property type="term" value="P:insulin receptor signaling pathway"/>
    <property type="evidence" value="ECO:0007669"/>
    <property type="project" value="TreeGrafter"/>
</dbReference>
<feature type="region of interest" description="Disordered" evidence="7">
    <location>
        <begin position="1"/>
        <end position="29"/>
    </location>
</feature>
<organism evidence="11 12">
    <name type="scientific">Callorhinchus milii</name>
    <name type="common">Ghost shark</name>
    <dbReference type="NCBI Taxonomy" id="7868"/>
    <lineage>
        <taxon>Eukaryota</taxon>
        <taxon>Metazoa</taxon>
        <taxon>Chordata</taxon>
        <taxon>Craniata</taxon>
        <taxon>Vertebrata</taxon>
        <taxon>Chondrichthyes</taxon>
        <taxon>Holocephali</taxon>
        <taxon>Chimaeriformes</taxon>
        <taxon>Callorhinchidae</taxon>
        <taxon>Callorhinchus</taxon>
    </lineage>
</organism>
<dbReference type="Gene3D" id="3.30.505.10">
    <property type="entry name" value="SH2 domain"/>
    <property type="match status" value="1"/>
</dbReference>
<evidence type="ECO:0008006" key="13">
    <source>
        <dbReference type="Google" id="ProtNLM"/>
    </source>
</evidence>
<comment type="similarity">
    <text evidence="2">Belongs to the GRB7/10/14 family.</text>
</comment>
<keyword evidence="4" id="KW-0597">Phosphoprotein</keyword>
<dbReference type="Proteomes" id="UP000314986">
    <property type="component" value="Unassembled WGS sequence"/>
</dbReference>
<evidence type="ECO:0000256" key="2">
    <source>
        <dbReference type="ARBA" id="ARBA00006708"/>
    </source>
</evidence>
<dbReference type="FunFam" id="2.30.29.30:FF:000062">
    <property type="entry name" value="growth factor receptor-bound protein 10 isoform X1"/>
    <property type="match status" value="1"/>
</dbReference>
<dbReference type="InterPro" id="IPR036860">
    <property type="entry name" value="SH2_dom_sf"/>
</dbReference>
<dbReference type="PROSITE" id="PS50200">
    <property type="entry name" value="RA"/>
    <property type="match status" value="1"/>
</dbReference>
<dbReference type="InterPro" id="IPR015042">
    <property type="entry name" value="BPS-dom"/>
</dbReference>
<dbReference type="AlphaFoldDB" id="A0A4W3HP32"/>
<evidence type="ECO:0000313" key="11">
    <source>
        <dbReference type="Ensembl" id="ENSCMIP00000017025.1"/>
    </source>
</evidence>
<dbReference type="PRINTS" id="PR00401">
    <property type="entry name" value="SH2DOMAIN"/>
</dbReference>
<dbReference type="Gene3D" id="3.10.20.90">
    <property type="entry name" value="Phosphatidylinositol 3-kinase Catalytic Subunit, Chain A, domain 1"/>
    <property type="match status" value="1"/>
</dbReference>
<dbReference type="Pfam" id="PF08947">
    <property type="entry name" value="BPS"/>
    <property type="match status" value="1"/>
</dbReference>
<evidence type="ECO:0000256" key="7">
    <source>
        <dbReference type="SAM" id="MobiDB-lite"/>
    </source>
</evidence>
<dbReference type="InParanoid" id="A0A4W3HP32"/>
<dbReference type="SMART" id="SM00314">
    <property type="entry name" value="RA"/>
    <property type="match status" value="1"/>
</dbReference>
<feature type="region of interest" description="Disordered" evidence="7">
    <location>
        <begin position="367"/>
        <end position="392"/>
    </location>
</feature>
<evidence type="ECO:0000256" key="3">
    <source>
        <dbReference type="ARBA" id="ARBA00022490"/>
    </source>
</evidence>
<evidence type="ECO:0000256" key="4">
    <source>
        <dbReference type="ARBA" id="ARBA00022553"/>
    </source>
</evidence>
<evidence type="ECO:0000256" key="1">
    <source>
        <dbReference type="ARBA" id="ARBA00004496"/>
    </source>
</evidence>
<dbReference type="Ensembl" id="ENSCMIT00000017361.1">
    <property type="protein sequence ID" value="ENSCMIP00000017025.1"/>
    <property type="gene ID" value="ENSCMIG00000008118.1"/>
</dbReference>
<dbReference type="GO" id="GO:0005886">
    <property type="term" value="C:plasma membrane"/>
    <property type="evidence" value="ECO:0007669"/>
    <property type="project" value="TreeGrafter"/>
</dbReference>
<feature type="domain" description="PH" evidence="9">
    <location>
        <begin position="251"/>
        <end position="359"/>
    </location>
</feature>
<accession>A0A4W3HP32</accession>
<dbReference type="SMART" id="SM00252">
    <property type="entry name" value="SH2"/>
    <property type="match status" value="1"/>
</dbReference>
<dbReference type="GO" id="GO:0046627">
    <property type="term" value="P:negative regulation of insulin receptor signaling pathway"/>
    <property type="evidence" value="ECO:0007669"/>
    <property type="project" value="TreeGrafter"/>
</dbReference>
<reference evidence="11" key="4">
    <citation type="submission" date="2025-08" db="UniProtKB">
        <authorList>
            <consortium name="Ensembl"/>
        </authorList>
    </citation>
    <scope>IDENTIFICATION</scope>
</reference>
<reference evidence="12" key="2">
    <citation type="journal article" date="2007" name="PLoS Biol.">
        <title>Survey sequencing and comparative analysis of the elephant shark (Callorhinchus milii) genome.</title>
        <authorList>
            <person name="Venkatesh B."/>
            <person name="Kirkness E.F."/>
            <person name="Loh Y.H."/>
            <person name="Halpern A.L."/>
            <person name="Lee A.P."/>
            <person name="Johnson J."/>
            <person name="Dandona N."/>
            <person name="Viswanathan L.D."/>
            <person name="Tay A."/>
            <person name="Venter J.C."/>
            <person name="Strausberg R.L."/>
            <person name="Brenner S."/>
        </authorList>
    </citation>
    <scope>NUCLEOTIDE SEQUENCE [LARGE SCALE GENOMIC DNA]</scope>
</reference>
<evidence type="ECO:0000259" key="10">
    <source>
        <dbReference type="PROSITE" id="PS50200"/>
    </source>
</evidence>
<dbReference type="PANTHER" id="PTHR11243:SF22">
    <property type="entry name" value="GROWTH FACTOR RECEPTOR-BOUND PROTEIN 14"/>
    <property type="match status" value="1"/>
</dbReference>
<keyword evidence="3" id="KW-0963">Cytoplasm</keyword>
<proteinExistence type="inferred from homology"/>
<dbReference type="PROSITE" id="PS50001">
    <property type="entry name" value="SH2"/>
    <property type="match status" value="1"/>
</dbReference>
<dbReference type="InterPro" id="IPR029071">
    <property type="entry name" value="Ubiquitin-like_domsf"/>
</dbReference>
<dbReference type="Pfam" id="PF00169">
    <property type="entry name" value="PH"/>
    <property type="match status" value="1"/>
</dbReference>
<dbReference type="InterPro" id="IPR039665">
    <property type="entry name" value="PH_APBB1IP"/>
</dbReference>
<reference evidence="12" key="1">
    <citation type="journal article" date="2006" name="Science">
        <title>Ancient noncoding elements conserved in the human genome.</title>
        <authorList>
            <person name="Venkatesh B."/>
            <person name="Kirkness E.F."/>
            <person name="Loh Y.H."/>
            <person name="Halpern A.L."/>
            <person name="Lee A.P."/>
            <person name="Johnson J."/>
            <person name="Dandona N."/>
            <person name="Viswanathan L.D."/>
            <person name="Tay A."/>
            <person name="Venter J.C."/>
            <person name="Strausberg R.L."/>
            <person name="Brenner S."/>
        </authorList>
    </citation>
    <scope>NUCLEOTIDE SEQUENCE [LARGE SCALE GENOMIC DNA]</scope>
</reference>
<dbReference type="Gene3D" id="2.30.29.30">
    <property type="entry name" value="Pleckstrin-homology domain (PH domain)/Phosphotyrosine-binding domain (PTB)"/>
    <property type="match status" value="1"/>
</dbReference>
<dbReference type="PANTHER" id="PTHR11243">
    <property type="entry name" value="GROWTH FACTOR RECEPTOR-BOUND PROTEIN"/>
    <property type="match status" value="1"/>
</dbReference>
<protein>
    <recommendedName>
        <fullName evidence="13">Growth factor receptor-bound protein 14</fullName>
    </recommendedName>
</protein>
<feature type="compositionally biased region" description="Polar residues" evidence="7">
    <location>
        <begin position="12"/>
        <end position="29"/>
    </location>
</feature>
<comment type="subcellular location">
    <subcellularLocation>
        <location evidence="1">Cytoplasm</location>
    </subcellularLocation>
</comment>
<dbReference type="InterPro" id="IPR039664">
    <property type="entry name" value="GRB/APBB1IP"/>
</dbReference>
<dbReference type="InterPro" id="IPR001849">
    <property type="entry name" value="PH_domain"/>
</dbReference>
<evidence type="ECO:0000313" key="12">
    <source>
        <dbReference type="Proteomes" id="UP000314986"/>
    </source>
</evidence>
<name>A0A4W3HP32_CALMI</name>
<sequence length="560" mass="63952">MQCSLADDALDSAQTPNERTNDMNTSLNDFQSSERLGENTALLKKNGKDNVNCLSNPGLISSTSSLANLHQPQTTQLQENRNVKVERDTLPVPAIPNPFPELCSSPITSVLVTSFLPRISQHGFHVIKVFNEDDSSRALEVPSDITAWDVCQLFILKNHCVNDNSWTLIEHLPHIGLERIVEDHESVIQVQSTWGMDTDSRIYFRKNYAKYEFFKNPSQFFPEHMVSSSSEANGSLSHSQLIQNFLNSSTCPEIHSYLHIREQGKKTWKRYYFILRRSGLYFSTKGTSKEPRHLQFVAEFSESNVYTLVSSKKMYGAPTIYGFCIKPHKLEGTRDLKLLCADDEQSRICWMTVIRIFKSGIQLYENSKPPQQRRNSLTSLNTPLNTSPMRSNSENSLVAMDFSGHKGRVIENPAEALTVAVEEGMTWRRKSCHRMNAYGSPNLLQNPTPFPAIHRIQSWFHHRISRDEAQKLIEQQGLVDGIFLLRDSQSNPKTFVLSLGHSQRIRHFQIVPLEEDGDLYYSLDEGQTRFTNLIQLVEFHQLNKGVLPCKLKHHCARITL</sequence>
<dbReference type="Pfam" id="PF21989">
    <property type="entry name" value="RA_2"/>
    <property type="match status" value="1"/>
</dbReference>
<dbReference type="Pfam" id="PF00017">
    <property type="entry name" value="SH2"/>
    <property type="match status" value="1"/>
</dbReference>
<keyword evidence="5 6" id="KW-0727">SH2 domain</keyword>
<dbReference type="PROSITE" id="PS50003">
    <property type="entry name" value="PH_DOMAIN"/>
    <property type="match status" value="1"/>
</dbReference>
<dbReference type="GeneTree" id="ENSGT00940000155909"/>
<dbReference type="InterPro" id="IPR000159">
    <property type="entry name" value="RA_dom"/>
</dbReference>